<dbReference type="AlphaFoldDB" id="A0AAD5FBR6"/>
<evidence type="ECO:0000313" key="1">
    <source>
        <dbReference type="EMBL" id="KAI5610198.1"/>
    </source>
</evidence>
<sequence length="282" mass="31838">MAAARPPPGLPPPPSCPRQVPRRRRLDYLTCTVLWPPGAVPHTCIFLRPNCRCAACHSIARYTLPASTWLATDLLQQIPQTFHGHSMAQAYPPDPRIHGLDLQLNWKTLAEDGPRPLPLLLKHADFTLSCQHWIHESNTCMDYTLPSSPPLVLTTHTYRLRRLITIASAYGGVATHAFLLSRDIVQQATVDYSSISLAGFELWSSLPWTALRTLDSLPTQSPIHPLFYHTDSSVHVSSHSHLIPTDRFDVWARLEEGCTITAPLPLWTRHYVTPSLQWLWPY</sequence>
<keyword evidence="2" id="KW-1185">Reference proteome</keyword>
<organism evidence="1 2">
    <name type="scientific">Silurus asotus</name>
    <name type="common">Amur catfish</name>
    <name type="synonym">Parasilurus asotus</name>
    <dbReference type="NCBI Taxonomy" id="30991"/>
    <lineage>
        <taxon>Eukaryota</taxon>
        <taxon>Metazoa</taxon>
        <taxon>Chordata</taxon>
        <taxon>Craniata</taxon>
        <taxon>Vertebrata</taxon>
        <taxon>Euteleostomi</taxon>
        <taxon>Actinopterygii</taxon>
        <taxon>Neopterygii</taxon>
        <taxon>Teleostei</taxon>
        <taxon>Ostariophysi</taxon>
        <taxon>Siluriformes</taxon>
        <taxon>Siluridae</taxon>
        <taxon>Silurus</taxon>
    </lineage>
</organism>
<comment type="caution">
    <text evidence="1">The sequence shown here is derived from an EMBL/GenBank/DDBJ whole genome shotgun (WGS) entry which is preliminary data.</text>
</comment>
<name>A0AAD5FBR6_SILAS</name>
<protein>
    <submittedName>
        <fullName evidence="1">Uncharacterized protein</fullName>
    </submittedName>
</protein>
<dbReference type="EMBL" id="MU574732">
    <property type="protein sequence ID" value="KAI5610198.1"/>
    <property type="molecule type" value="Genomic_DNA"/>
</dbReference>
<reference evidence="1" key="1">
    <citation type="submission" date="2018-07" db="EMBL/GenBank/DDBJ databases">
        <title>Comparative genomics of catfishes provides insights into carnivory and benthic adaptation.</title>
        <authorList>
            <person name="Zhang Y."/>
            <person name="Wang D."/>
            <person name="Peng Z."/>
            <person name="Zheng S."/>
            <person name="Shao F."/>
            <person name="Tao W."/>
        </authorList>
    </citation>
    <scope>NUCLEOTIDE SEQUENCE</scope>
    <source>
        <strain evidence="1">Chongqing</strain>
    </source>
</reference>
<dbReference type="Proteomes" id="UP001205998">
    <property type="component" value="Unassembled WGS sequence"/>
</dbReference>
<evidence type="ECO:0000313" key="2">
    <source>
        <dbReference type="Proteomes" id="UP001205998"/>
    </source>
</evidence>
<proteinExistence type="predicted"/>
<accession>A0AAD5FBR6</accession>
<gene>
    <name evidence="1" type="ORF">C0J50_5551</name>
</gene>